<name>A0A2K8SEX1_9MOLU</name>
<proteinExistence type="predicted"/>
<reference evidence="1 2" key="1">
    <citation type="submission" date="2017-12" db="EMBL/GenBank/DDBJ databases">
        <title>Complete genome sequence of Spiroplasma floricola 23-6 (ATCC 29989).</title>
        <authorList>
            <person name="Tsai Y.-M."/>
            <person name="Wu P.-S."/>
            <person name="Lo W.-S."/>
            <person name="Kuo C.-H."/>
        </authorList>
    </citation>
    <scope>NUCLEOTIDE SEQUENCE [LARGE SCALE GENOMIC DNA]</scope>
    <source>
        <strain evidence="1 2">23-6</strain>
    </source>
</reference>
<accession>A0A2K8SEX1</accession>
<protein>
    <submittedName>
        <fullName evidence="1">Uncharacterized protein</fullName>
    </submittedName>
</protein>
<evidence type="ECO:0000313" key="1">
    <source>
        <dbReference type="EMBL" id="AUB31999.1"/>
    </source>
</evidence>
<dbReference type="Proteomes" id="UP000231823">
    <property type="component" value="Chromosome"/>
</dbReference>
<evidence type="ECO:0000313" key="2">
    <source>
        <dbReference type="Proteomes" id="UP000231823"/>
    </source>
</evidence>
<keyword evidence="2" id="KW-1185">Reference proteome</keyword>
<dbReference type="AlphaFoldDB" id="A0A2K8SEX1"/>
<sequence>MGILNIISWILGLGKKAEIEERKHYKKLNKTLKEKEEKGWLKLNLRVELIKKLIVVHKNVMNNIFLQNLLKKLHFIIINYFYYL</sequence>
<gene>
    <name evidence="1" type="ORF">SFLOR_v1c09510</name>
</gene>
<dbReference type="EMBL" id="CP025057">
    <property type="protein sequence ID" value="AUB31999.1"/>
    <property type="molecule type" value="Genomic_DNA"/>
</dbReference>
<organism evidence="1 2">
    <name type="scientific">Spiroplasma floricola 23-6</name>
    <dbReference type="NCBI Taxonomy" id="1336749"/>
    <lineage>
        <taxon>Bacteria</taxon>
        <taxon>Bacillati</taxon>
        <taxon>Mycoplasmatota</taxon>
        <taxon>Mollicutes</taxon>
        <taxon>Entomoplasmatales</taxon>
        <taxon>Spiroplasmataceae</taxon>
        <taxon>Spiroplasma</taxon>
    </lineage>
</organism>
<dbReference type="KEGG" id="sfz:SFLOR_v1c09510"/>